<keyword evidence="2" id="KW-1185">Reference proteome</keyword>
<name>A0AAV4VI77_CAEEX</name>
<proteinExistence type="predicted"/>
<sequence>MDIKDSSALFEKCFRGNGGTPSRVVPDLNGFFYSNELLRRKGIGPFVQRCGKIPREQGGGDFRPPFSLAGRLFERPLKTLLLDKLFQSYKWEINNTFDAIKP</sequence>
<reference evidence="1 2" key="1">
    <citation type="submission" date="2021-06" db="EMBL/GenBank/DDBJ databases">
        <title>Caerostris extrusa draft genome.</title>
        <authorList>
            <person name="Kono N."/>
            <person name="Arakawa K."/>
        </authorList>
    </citation>
    <scope>NUCLEOTIDE SEQUENCE [LARGE SCALE GENOMIC DNA]</scope>
</reference>
<comment type="caution">
    <text evidence="1">The sequence shown here is derived from an EMBL/GenBank/DDBJ whole genome shotgun (WGS) entry which is preliminary data.</text>
</comment>
<dbReference type="AlphaFoldDB" id="A0AAV4VI77"/>
<accession>A0AAV4VI77</accession>
<organism evidence="1 2">
    <name type="scientific">Caerostris extrusa</name>
    <name type="common">Bark spider</name>
    <name type="synonym">Caerostris bankana</name>
    <dbReference type="NCBI Taxonomy" id="172846"/>
    <lineage>
        <taxon>Eukaryota</taxon>
        <taxon>Metazoa</taxon>
        <taxon>Ecdysozoa</taxon>
        <taxon>Arthropoda</taxon>
        <taxon>Chelicerata</taxon>
        <taxon>Arachnida</taxon>
        <taxon>Araneae</taxon>
        <taxon>Araneomorphae</taxon>
        <taxon>Entelegynae</taxon>
        <taxon>Araneoidea</taxon>
        <taxon>Araneidae</taxon>
        <taxon>Caerostris</taxon>
    </lineage>
</organism>
<gene>
    <name evidence="1" type="ORF">CEXT_109041</name>
</gene>
<evidence type="ECO:0000313" key="2">
    <source>
        <dbReference type="Proteomes" id="UP001054945"/>
    </source>
</evidence>
<evidence type="ECO:0000313" key="1">
    <source>
        <dbReference type="EMBL" id="GIY69539.1"/>
    </source>
</evidence>
<protein>
    <submittedName>
        <fullName evidence="1">Uncharacterized protein</fullName>
    </submittedName>
</protein>
<dbReference type="EMBL" id="BPLR01014548">
    <property type="protein sequence ID" value="GIY69539.1"/>
    <property type="molecule type" value="Genomic_DNA"/>
</dbReference>
<dbReference type="Proteomes" id="UP001054945">
    <property type="component" value="Unassembled WGS sequence"/>
</dbReference>